<feature type="compositionally biased region" description="Polar residues" evidence="5">
    <location>
        <begin position="1"/>
        <end position="11"/>
    </location>
</feature>
<feature type="compositionally biased region" description="Acidic residues" evidence="5">
    <location>
        <begin position="12"/>
        <end position="37"/>
    </location>
</feature>
<evidence type="ECO:0000256" key="2">
    <source>
        <dbReference type="ARBA" id="ARBA00022692"/>
    </source>
</evidence>
<evidence type="ECO:0000256" key="3">
    <source>
        <dbReference type="ARBA" id="ARBA00022989"/>
    </source>
</evidence>
<dbReference type="AlphaFoldDB" id="A0A914H2P3"/>
<dbReference type="InterPro" id="IPR013057">
    <property type="entry name" value="AA_transpt_TM"/>
</dbReference>
<accession>A0A914H2P3</accession>
<evidence type="ECO:0000259" key="7">
    <source>
        <dbReference type="Pfam" id="PF01490"/>
    </source>
</evidence>
<feature type="transmembrane region" description="Helical" evidence="6">
    <location>
        <begin position="437"/>
        <end position="460"/>
    </location>
</feature>
<feature type="region of interest" description="Disordered" evidence="5">
    <location>
        <begin position="1"/>
        <end position="39"/>
    </location>
</feature>
<keyword evidence="3 6" id="KW-1133">Transmembrane helix</keyword>
<feature type="transmembrane region" description="Helical" evidence="6">
    <location>
        <begin position="243"/>
        <end position="263"/>
    </location>
</feature>
<evidence type="ECO:0000256" key="1">
    <source>
        <dbReference type="ARBA" id="ARBA00004141"/>
    </source>
</evidence>
<sequence>MTSIDQNNNFIDTEDDKSCDKDEDTQQEQPQETDDLSDAGGEIVREKGLPFLLVLLNFFKGLVGAGFLTLPLAFRHAGAWSGLFLLIFIAFLSYYAMSHLVACAQYHYTRLKIPFLNYGDVAGETCKASFQIVQKHGNLAKSIVNTAIIVHQFGTCSMYYLFIATNLRDIIAYILGGVAGEWCRNWPWWLMIFPVMVLLNSVLSMHILSIICIIGNALLLSSLALTLYILFGSPGLRIDEVPTALTIHGLFLAIGTVIVSCLAQSLVLPLENKLKRPRQMLGPFGILSCGIILSVLIYACVGFFGFLAFDKVTDSILKELPNDILTMLIRLALSLSILASFLLQMFVIVDVLWPRIDRMIKLSPVLKMFCQLLFRALMVSICFLISYSVKDLSRIVSLIGVTTGTLLAFVFPAMIDLLTFVPLFLEQNQIREAYVRIGQSILLACIGLTIMAGGLTANIVNLVNSSGVSPNSTFCIK</sequence>
<feature type="domain" description="Amino acid transporter transmembrane" evidence="7">
    <location>
        <begin position="54"/>
        <end position="457"/>
    </location>
</feature>
<feature type="transmembrane region" description="Helical" evidence="6">
    <location>
        <begin position="284"/>
        <end position="309"/>
    </location>
</feature>
<feature type="transmembrane region" description="Helical" evidence="6">
    <location>
        <begin position="329"/>
        <end position="353"/>
    </location>
</feature>
<evidence type="ECO:0000256" key="5">
    <source>
        <dbReference type="SAM" id="MobiDB-lite"/>
    </source>
</evidence>
<feature type="transmembrane region" description="Helical" evidence="6">
    <location>
        <begin position="80"/>
        <end position="102"/>
    </location>
</feature>
<dbReference type="WBParaSite" id="Gr19_v10_g13435.t1">
    <property type="protein sequence ID" value="Gr19_v10_g13435.t1"/>
    <property type="gene ID" value="Gr19_v10_g13435"/>
</dbReference>
<dbReference type="GO" id="GO:0015179">
    <property type="term" value="F:L-amino acid transmembrane transporter activity"/>
    <property type="evidence" value="ECO:0007669"/>
    <property type="project" value="TreeGrafter"/>
</dbReference>
<feature type="transmembrane region" description="Helical" evidence="6">
    <location>
        <begin position="186"/>
        <end position="203"/>
    </location>
</feature>
<keyword evidence="2 6" id="KW-0812">Transmembrane</keyword>
<feature type="transmembrane region" description="Helical" evidence="6">
    <location>
        <begin position="51"/>
        <end position="74"/>
    </location>
</feature>
<feature type="transmembrane region" description="Helical" evidence="6">
    <location>
        <begin position="395"/>
        <end position="425"/>
    </location>
</feature>
<dbReference type="GO" id="GO:0005774">
    <property type="term" value="C:vacuolar membrane"/>
    <property type="evidence" value="ECO:0007669"/>
    <property type="project" value="TreeGrafter"/>
</dbReference>
<dbReference type="Pfam" id="PF01490">
    <property type="entry name" value="Aa_trans"/>
    <property type="match status" value="1"/>
</dbReference>
<name>A0A914H2P3_GLORO</name>
<dbReference type="Proteomes" id="UP000887572">
    <property type="component" value="Unplaced"/>
</dbReference>
<dbReference type="PANTHER" id="PTHR22950">
    <property type="entry name" value="AMINO ACID TRANSPORTER"/>
    <property type="match status" value="1"/>
</dbReference>
<evidence type="ECO:0000313" key="9">
    <source>
        <dbReference type="WBParaSite" id="Gr19_v10_g13435.t1"/>
    </source>
</evidence>
<evidence type="ECO:0000256" key="6">
    <source>
        <dbReference type="SAM" id="Phobius"/>
    </source>
</evidence>
<protein>
    <submittedName>
        <fullName evidence="9">Amino acid transporter transmembrane domain-containing protein</fullName>
    </submittedName>
</protein>
<feature type="transmembrane region" description="Helical" evidence="6">
    <location>
        <begin position="365"/>
        <end position="389"/>
    </location>
</feature>
<feature type="transmembrane region" description="Helical" evidence="6">
    <location>
        <begin position="210"/>
        <end position="231"/>
    </location>
</feature>
<organism evidence="8 9">
    <name type="scientific">Globodera rostochiensis</name>
    <name type="common">Golden nematode worm</name>
    <name type="synonym">Heterodera rostochiensis</name>
    <dbReference type="NCBI Taxonomy" id="31243"/>
    <lineage>
        <taxon>Eukaryota</taxon>
        <taxon>Metazoa</taxon>
        <taxon>Ecdysozoa</taxon>
        <taxon>Nematoda</taxon>
        <taxon>Chromadorea</taxon>
        <taxon>Rhabditida</taxon>
        <taxon>Tylenchina</taxon>
        <taxon>Tylenchomorpha</taxon>
        <taxon>Tylenchoidea</taxon>
        <taxon>Heteroderidae</taxon>
        <taxon>Heteroderinae</taxon>
        <taxon>Globodera</taxon>
    </lineage>
</organism>
<reference evidence="9" key="1">
    <citation type="submission" date="2022-11" db="UniProtKB">
        <authorList>
            <consortium name="WormBaseParasite"/>
        </authorList>
    </citation>
    <scope>IDENTIFICATION</scope>
</reference>
<proteinExistence type="predicted"/>
<keyword evidence="4 6" id="KW-0472">Membrane</keyword>
<dbReference type="PANTHER" id="PTHR22950:SF217">
    <property type="entry name" value="AMINO ACID TRANSPORTER TRANSMEMBRANE DOMAIN-CONTAINING PROTEIN"/>
    <property type="match status" value="1"/>
</dbReference>
<evidence type="ECO:0000256" key="4">
    <source>
        <dbReference type="ARBA" id="ARBA00023136"/>
    </source>
</evidence>
<keyword evidence="8" id="KW-1185">Reference proteome</keyword>
<comment type="subcellular location">
    <subcellularLocation>
        <location evidence="1">Membrane</location>
        <topology evidence="1">Multi-pass membrane protein</topology>
    </subcellularLocation>
</comment>
<evidence type="ECO:0000313" key="8">
    <source>
        <dbReference type="Proteomes" id="UP000887572"/>
    </source>
</evidence>